<dbReference type="Proteomes" id="UP000324022">
    <property type="component" value="Unassembled WGS sequence"/>
</dbReference>
<evidence type="ECO:0000313" key="1">
    <source>
        <dbReference type="EMBL" id="SPO30477.1"/>
    </source>
</evidence>
<name>A0A5C3EL65_9BASI</name>
<keyword evidence="2" id="KW-1185">Reference proteome</keyword>
<gene>
    <name evidence="1" type="ORF">UTRI_06407</name>
</gene>
<proteinExistence type="predicted"/>
<dbReference type="AlphaFoldDB" id="A0A5C3EL65"/>
<accession>A0A5C3EL65</accession>
<protein>
    <submittedName>
        <fullName evidence="1">Uncharacterized protein</fullName>
    </submittedName>
</protein>
<organism evidence="1 2">
    <name type="scientific">Ustilago trichophora</name>
    <dbReference type="NCBI Taxonomy" id="86804"/>
    <lineage>
        <taxon>Eukaryota</taxon>
        <taxon>Fungi</taxon>
        <taxon>Dikarya</taxon>
        <taxon>Basidiomycota</taxon>
        <taxon>Ustilaginomycotina</taxon>
        <taxon>Ustilaginomycetes</taxon>
        <taxon>Ustilaginales</taxon>
        <taxon>Ustilaginaceae</taxon>
        <taxon>Ustilago</taxon>
    </lineage>
</organism>
<dbReference type="EMBL" id="OOIN01000033">
    <property type="protein sequence ID" value="SPO30477.1"/>
    <property type="molecule type" value="Genomic_DNA"/>
</dbReference>
<reference evidence="1 2" key="1">
    <citation type="submission" date="2018-03" db="EMBL/GenBank/DDBJ databases">
        <authorList>
            <person name="Guldener U."/>
        </authorList>
    </citation>
    <scope>NUCLEOTIDE SEQUENCE [LARGE SCALE GENOMIC DNA]</scope>
    <source>
        <strain evidence="1 2">NBRC100155</strain>
    </source>
</reference>
<sequence>MAEIYDTFAGYHFEGIMIVEQAASGSNFVGRALQADSQLADCIGLPLGVLSEEENVPPNPNTCYRASRLANGKQSHAKVRAMKLKRPREEREED</sequence>
<evidence type="ECO:0000313" key="2">
    <source>
        <dbReference type="Proteomes" id="UP000324022"/>
    </source>
</evidence>